<organism evidence="1 2">
    <name type="scientific">Hydnomerulius pinastri MD-312</name>
    <dbReference type="NCBI Taxonomy" id="994086"/>
    <lineage>
        <taxon>Eukaryota</taxon>
        <taxon>Fungi</taxon>
        <taxon>Dikarya</taxon>
        <taxon>Basidiomycota</taxon>
        <taxon>Agaricomycotina</taxon>
        <taxon>Agaricomycetes</taxon>
        <taxon>Agaricomycetidae</taxon>
        <taxon>Boletales</taxon>
        <taxon>Boletales incertae sedis</taxon>
        <taxon>Leucogyrophana</taxon>
    </lineage>
</organism>
<dbReference type="EMBL" id="KN839897">
    <property type="protein sequence ID" value="KIJ59112.1"/>
    <property type="molecule type" value="Genomic_DNA"/>
</dbReference>
<protein>
    <submittedName>
        <fullName evidence="1">Uncharacterized protein</fullName>
    </submittedName>
</protein>
<gene>
    <name evidence="1" type="ORF">HYDPIDRAFT_33509</name>
</gene>
<name>A0A0C9W8S0_9AGAM</name>
<sequence length="123" mass="13260">MAVIFAPAHRLDLRVGGKYRLGKKIDPAVDASRREKDLQIVSHLKNPFGVATTYPPSRNLIHHNIKPTNVALPHAALSISTSPPESPVLLPYSLVPLLCSLSTTPLPPRLSCYESSGLCPSAC</sequence>
<evidence type="ECO:0000313" key="2">
    <source>
        <dbReference type="Proteomes" id="UP000053820"/>
    </source>
</evidence>
<dbReference type="Proteomes" id="UP000053820">
    <property type="component" value="Unassembled WGS sequence"/>
</dbReference>
<evidence type="ECO:0000313" key="1">
    <source>
        <dbReference type="EMBL" id="KIJ59112.1"/>
    </source>
</evidence>
<proteinExistence type="predicted"/>
<keyword evidence="2" id="KW-1185">Reference proteome</keyword>
<dbReference type="AlphaFoldDB" id="A0A0C9W8S0"/>
<reference evidence="1 2" key="1">
    <citation type="submission" date="2014-04" db="EMBL/GenBank/DDBJ databases">
        <title>Evolutionary Origins and Diversification of the Mycorrhizal Mutualists.</title>
        <authorList>
            <consortium name="DOE Joint Genome Institute"/>
            <consortium name="Mycorrhizal Genomics Consortium"/>
            <person name="Kohler A."/>
            <person name="Kuo A."/>
            <person name="Nagy L.G."/>
            <person name="Floudas D."/>
            <person name="Copeland A."/>
            <person name="Barry K.W."/>
            <person name="Cichocki N."/>
            <person name="Veneault-Fourrey C."/>
            <person name="LaButti K."/>
            <person name="Lindquist E.A."/>
            <person name="Lipzen A."/>
            <person name="Lundell T."/>
            <person name="Morin E."/>
            <person name="Murat C."/>
            <person name="Riley R."/>
            <person name="Ohm R."/>
            <person name="Sun H."/>
            <person name="Tunlid A."/>
            <person name="Henrissat B."/>
            <person name="Grigoriev I.V."/>
            <person name="Hibbett D.S."/>
            <person name="Martin F."/>
        </authorList>
    </citation>
    <scope>NUCLEOTIDE SEQUENCE [LARGE SCALE GENOMIC DNA]</scope>
    <source>
        <strain evidence="1 2">MD-312</strain>
    </source>
</reference>
<dbReference type="HOGENOM" id="CLU_2015571_0_0_1"/>
<accession>A0A0C9W8S0</accession>